<dbReference type="GO" id="GO:0006779">
    <property type="term" value="P:porphyrin-containing compound biosynthetic process"/>
    <property type="evidence" value="ECO:0007669"/>
    <property type="project" value="InterPro"/>
</dbReference>
<gene>
    <name evidence="2" type="ORF">IRI77_09620</name>
</gene>
<dbReference type="SUPFAM" id="SSF51726">
    <property type="entry name" value="UROD/MetE-like"/>
    <property type="match status" value="1"/>
</dbReference>
<name>A0A7S7NUX5_PALFE</name>
<reference evidence="2 3" key="1">
    <citation type="submission" date="2020-10" db="EMBL/GenBank/DDBJ databases">
        <title>Complete genome sequence of Paludibaculum fermentans P105T, a facultatively anaerobic acidobacterium capable of dissimilatory Fe(III) reduction.</title>
        <authorList>
            <person name="Dedysh S.N."/>
            <person name="Beletsky A.V."/>
            <person name="Kulichevskaya I.S."/>
            <person name="Mardanov A.V."/>
            <person name="Ravin N.V."/>
        </authorList>
    </citation>
    <scope>NUCLEOTIDE SEQUENCE [LARGE SCALE GENOMIC DNA]</scope>
    <source>
        <strain evidence="2 3">P105</strain>
    </source>
</reference>
<dbReference type="Pfam" id="PF01208">
    <property type="entry name" value="URO-D"/>
    <property type="match status" value="1"/>
</dbReference>
<dbReference type="InterPro" id="IPR000257">
    <property type="entry name" value="Uroporphyrinogen_deCOase"/>
</dbReference>
<dbReference type="InterPro" id="IPR038071">
    <property type="entry name" value="UROD/MetE-like_sf"/>
</dbReference>
<proteinExistence type="predicted"/>
<dbReference type="Proteomes" id="UP000593892">
    <property type="component" value="Chromosome"/>
</dbReference>
<evidence type="ECO:0000313" key="3">
    <source>
        <dbReference type="Proteomes" id="UP000593892"/>
    </source>
</evidence>
<evidence type="ECO:0000313" key="2">
    <source>
        <dbReference type="EMBL" id="QOY90191.1"/>
    </source>
</evidence>
<protein>
    <recommendedName>
        <fullName evidence="1">Uroporphyrinogen decarboxylase (URO-D) domain-containing protein</fullName>
    </recommendedName>
</protein>
<dbReference type="InterPro" id="IPR052024">
    <property type="entry name" value="Methanogen_methyltrans"/>
</dbReference>
<organism evidence="2 3">
    <name type="scientific">Paludibaculum fermentans</name>
    <dbReference type="NCBI Taxonomy" id="1473598"/>
    <lineage>
        <taxon>Bacteria</taxon>
        <taxon>Pseudomonadati</taxon>
        <taxon>Acidobacteriota</taxon>
        <taxon>Terriglobia</taxon>
        <taxon>Bryobacterales</taxon>
        <taxon>Bryobacteraceae</taxon>
        <taxon>Paludibaculum</taxon>
    </lineage>
</organism>
<dbReference type="GO" id="GO:0004853">
    <property type="term" value="F:uroporphyrinogen decarboxylase activity"/>
    <property type="evidence" value="ECO:0007669"/>
    <property type="project" value="InterPro"/>
</dbReference>
<feature type="domain" description="Uroporphyrinogen decarboxylase (URO-D)" evidence="1">
    <location>
        <begin position="158"/>
        <end position="373"/>
    </location>
</feature>
<dbReference type="AlphaFoldDB" id="A0A7S7NUX5"/>
<evidence type="ECO:0000259" key="1">
    <source>
        <dbReference type="Pfam" id="PF01208"/>
    </source>
</evidence>
<dbReference type="PANTHER" id="PTHR47099">
    <property type="entry name" value="METHYLCOBAMIDE:COM METHYLTRANSFERASE MTBA"/>
    <property type="match status" value="1"/>
</dbReference>
<dbReference type="Gene3D" id="3.20.20.210">
    <property type="match status" value="1"/>
</dbReference>
<dbReference type="PANTHER" id="PTHR47099:SF1">
    <property type="entry name" value="METHYLCOBAMIDE:COM METHYLTRANSFERASE MTBA"/>
    <property type="match status" value="1"/>
</dbReference>
<sequence>MQRTQNCLLKLDRMNKALRHQEPDRVPVSDFFWGGFLSRWRAELGLAADADIYRYYDLDWQVVSPNMDPHIRPFEILRDCANEVTVRTGFGATIRKKFDQAMPAFLAFEATTVKHLEDFEFDDPFDERRYFAAGDDQINGVGDGFERNVAAFVERVGAVYEDFPVFGSVCEAHEMLWRIIGPENVMLWMGQFPDAIAQFVDRLHEFNLGLLRGQMQAAQGRLAGVVIWGDVAYKKGMLFSPAFWRDHFKPGVKAMIDECHSHGLPVIYHGCGNVSRIFEDFIEIGVDAYNPLEAKAGLDVVDLRRKYGHGIGFCGNMDVQLWAAGDRHELRAAVLRKLNAAKGGGFIFQSDHSVPSNVPGESYDYVVQLVRKHGVYPLQLGEYDLEDVH</sequence>
<dbReference type="EMBL" id="CP063849">
    <property type="protein sequence ID" value="QOY90191.1"/>
    <property type="molecule type" value="Genomic_DNA"/>
</dbReference>
<keyword evidence="3" id="KW-1185">Reference proteome</keyword>
<dbReference type="KEGG" id="pfer:IRI77_09620"/>
<accession>A0A7S7NUX5</accession>
<dbReference type="RefSeq" id="WP_194451856.1">
    <property type="nucleotide sequence ID" value="NZ_CP063849.1"/>
</dbReference>